<evidence type="ECO:0000256" key="1">
    <source>
        <dbReference type="ARBA" id="ARBA00004429"/>
    </source>
</evidence>
<name>A0A1N7Q7E6_9RHOB</name>
<evidence type="ECO:0000256" key="4">
    <source>
        <dbReference type="ARBA" id="ARBA00022519"/>
    </source>
</evidence>
<reference evidence="11 12" key="1">
    <citation type="submission" date="2017-01" db="EMBL/GenBank/DDBJ databases">
        <authorList>
            <person name="Mah S.A."/>
            <person name="Swanson W.J."/>
            <person name="Moy G.W."/>
            <person name="Vacquier V.D."/>
        </authorList>
    </citation>
    <scope>NUCLEOTIDE SEQUENCE [LARGE SCALE GENOMIC DNA]</scope>
    <source>
        <strain evidence="11 12">DSM 26375</strain>
    </source>
</reference>
<dbReference type="AlphaFoldDB" id="A0A1N7Q7E6"/>
<organism evidence="11 12">
    <name type="scientific">Gemmobacter megaterium</name>
    <dbReference type="NCBI Taxonomy" id="1086013"/>
    <lineage>
        <taxon>Bacteria</taxon>
        <taxon>Pseudomonadati</taxon>
        <taxon>Pseudomonadota</taxon>
        <taxon>Alphaproteobacteria</taxon>
        <taxon>Rhodobacterales</taxon>
        <taxon>Paracoccaceae</taxon>
        <taxon>Gemmobacter</taxon>
    </lineage>
</organism>
<keyword evidence="7 9" id="KW-0472">Membrane</keyword>
<feature type="transmembrane region" description="Helical" evidence="9">
    <location>
        <begin position="104"/>
        <end position="126"/>
    </location>
</feature>
<evidence type="ECO:0000259" key="10">
    <source>
        <dbReference type="Pfam" id="PF04290"/>
    </source>
</evidence>
<keyword evidence="12" id="KW-1185">Reference proteome</keyword>
<feature type="transmembrane region" description="Helical" evidence="9">
    <location>
        <begin position="155"/>
        <end position="177"/>
    </location>
</feature>
<keyword evidence="2 9" id="KW-0813">Transport</keyword>
<comment type="subunit">
    <text evidence="9">The complex comprises the extracytoplasmic solute receptor protein and the two transmembrane proteins.</text>
</comment>
<accession>A0A1N7Q7E6</accession>
<evidence type="ECO:0000256" key="5">
    <source>
        <dbReference type="ARBA" id="ARBA00022692"/>
    </source>
</evidence>
<comment type="caution">
    <text evidence="9">Lacks conserved residue(s) required for the propagation of feature annotation.</text>
</comment>
<evidence type="ECO:0000256" key="2">
    <source>
        <dbReference type="ARBA" id="ARBA00022448"/>
    </source>
</evidence>
<keyword evidence="6 9" id="KW-1133">Transmembrane helix</keyword>
<comment type="function">
    <text evidence="9">Part of the tripartite ATP-independent periplasmic (TRAP) transport system.</text>
</comment>
<evidence type="ECO:0000313" key="11">
    <source>
        <dbReference type="EMBL" id="SIT18669.1"/>
    </source>
</evidence>
<dbReference type="GO" id="GO:0022857">
    <property type="term" value="F:transmembrane transporter activity"/>
    <property type="evidence" value="ECO:0007669"/>
    <property type="project" value="UniProtKB-UniRule"/>
</dbReference>
<evidence type="ECO:0000256" key="6">
    <source>
        <dbReference type="ARBA" id="ARBA00022989"/>
    </source>
</evidence>
<feature type="transmembrane region" description="Helical" evidence="9">
    <location>
        <begin position="30"/>
        <end position="52"/>
    </location>
</feature>
<keyword evidence="3" id="KW-1003">Cell membrane</keyword>
<dbReference type="InterPro" id="IPR007387">
    <property type="entry name" value="TRAP_DctQ"/>
</dbReference>
<feature type="domain" description="Tripartite ATP-independent periplasmic transporters DctQ component" evidence="10">
    <location>
        <begin position="42"/>
        <end position="170"/>
    </location>
</feature>
<dbReference type="Pfam" id="PF04290">
    <property type="entry name" value="DctQ"/>
    <property type="match status" value="1"/>
</dbReference>
<evidence type="ECO:0000256" key="3">
    <source>
        <dbReference type="ARBA" id="ARBA00022475"/>
    </source>
</evidence>
<proteinExistence type="inferred from homology"/>
<dbReference type="RefSeq" id="WP_076533298.1">
    <property type="nucleotide sequence ID" value="NZ_BMEH01000007.1"/>
</dbReference>
<keyword evidence="4 9" id="KW-0997">Cell inner membrane</keyword>
<keyword evidence="5 9" id="KW-0812">Transmembrane</keyword>
<evidence type="ECO:0000313" key="12">
    <source>
        <dbReference type="Proteomes" id="UP000186141"/>
    </source>
</evidence>
<dbReference type="PANTHER" id="PTHR35011">
    <property type="entry name" value="2,3-DIKETO-L-GULONATE TRAP TRANSPORTER SMALL PERMEASE PROTEIN YIAM"/>
    <property type="match status" value="1"/>
</dbReference>
<evidence type="ECO:0000256" key="7">
    <source>
        <dbReference type="ARBA" id="ARBA00023136"/>
    </source>
</evidence>
<gene>
    <name evidence="11" type="ORF">SAMN05421774_107172</name>
</gene>
<dbReference type="InterPro" id="IPR055348">
    <property type="entry name" value="DctQ"/>
</dbReference>
<protein>
    <recommendedName>
        <fullName evidence="9">TRAP transporter small permease protein</fullName>
    </recommendedName>
</protein>
<dbReference type="EMBL" id="FTOT01000007">
    <property type="protein sequence ID" value="SIT18669.1"/>
    <property type="molecule type" value="Genomic_DNA"/>
</dbReference>
<evidence type="ECO:0000256" key="9">
    <source>
        <dbReference type="RuleBase" id="RU369079"/>
    </source>
</evidence>
<dbReference type="Proteomes" id="UP000186141">
    <property type="component" value="Unassembled WGS sequence"/>
</dbReference>
<dbReference type="STRING" id="1086013.SAMN05421774_107172"/>
<sequence length="183" mass="19241">MGALNAPGAGGGDAGPRSPWRRGLETIETLFAAIGAVAVAAMSAYVIAGVIMRNLLNMALHDEAVVVGELMIAALVLPLAKVAAEHSFITVDVLTGRFAARHAIWLNALAAIVGLIAAGAMGYAGWRTLSEVVRSGSYYYGMLQLPEWPGKTMFFAGYVLFAVRLLDLLILGTLARLKREGAA</sequence>
<comment type="subcellular location">
    <subcellularLocation>
        <location evidence="1 9">Cell inner membrane</location>
        <topology evidence="1 9">Multi-pass membrane protein</topology>
    </subcellularLocation>
</comment>
<comment type="similarity">
    <text evidence="8 9">Belongs to the TRAP transporter small permease family.</text>
</comment>
<evidence type="ECO:0000256" key="8">
    <source>
        <dbReference type="ARBA" id="ARBA00038436"/>
    </source>
</evidence>
<dbReference type="OrthoDB" id="6385730at2"/>
<dbReference type="GO" id="GO:0005886">
    <property type="term" value="C:plasma membrane"/>
    <property type="evidence" value="ECO:0007669"/>
    <property type="project" value="UniProtKB-SubCell"/>
</dbReference>